<proteinExistence type="predicted"/>
<dbReference type="RefSeq" id="WP_265961853.1">
    <property type="nucleotide sequence ID" value="NZ_JAPEVI010000003.1"/>
</dbReference>
<protein>
    <submittedName>
        <fullName evidence="1">DUF2336 domain-containing protein</fullName>
    </submittedName>
</protein>
<gene>
    <name evidence="1" type="ORF">ON753_07010</name>
</gene>
<evidence type="ECO:0000313" key="1">
    <source>
        <dbReference type="EMBL" id="MCX2722156.1"/>
    </source>
</evidence>
<evidence type="ECO:0000313" key="2">
    <source>
        <dbReference type="Proteomes" id="UP001300261"/>
    </source>
</evidence>
<reference evidence="1 2" key="1">
    <citation type="journal article" date="2016" name="Int. J. Syst. Evol. Microbiol.">
        <title>Labrenzia salina sp. nov., isolated from the rhizosphere of the halophyte Arthrocnemum macrostachyum.</title>
        <authorList>
            <person name="Camacho M."/>
            <person name="Redondo-Gomez S."/>
            <person name="Rodriguez-Llorente I."/>
            <person name="Rohde M."/>
            <person name="Sproer C."/>
            <person name="Schumann P."/>
            <person name="Klenk H.P."/>
            <person name="Montero-Calasanz M.D.C."/>
        </authorList>
    </citation>
    <scope>NUCLEOTIDE SEQUENCE [LARGE SCALE GENOMIC DNA]</scope>
    <source>
        <strain evidence="1 2">DSM 29163</strain>
    </source>
</reference>
<accession>A0ABT3QZ99</accession>
<keyword evidence="2" id="KW-1185">Reference proteome</keyword>
<comment type="caution">
    <text evidence="1">The sequence shown here is derived from an EMBL/GenBank/DDBJ whole genome shotgun (WGS) entry which is preliminary data.</text>
</comment>
<dbReference type="EMBL" id="JAPEVI010000003">
    <property type="protein sequence ID" value="MCX2722156.1"/>
    <property type="molecule type" value="Genomic_DNA"/>
</dbReference>
<organism evidence="1 2">
    <name type="scientific">Roseibium salinum</name>
    <dbReference type="NCBI Taxonomy" id="1604349"/>
    <lineage>
        <taxon>Bacteria</taxon>
        <taxon>Pseudomonadati</taxon>
        <taxon>Pseudomonadota</taxon>
        <taxon>Alphaproteobacteria</taxon>
        <taxon>Hyphomicrobiales</taxon>
        <taxon>Stappiaceae</taxon>
        <taxon>Roseibium</taxon>
    </lineage>
</organism>
<dbReference type="InterPro" id="IPR019285">
    <property type="entry name" value="DUF2336"/>
</dbReference>
<sequence length="362" mass="40211">MTEALKTELVNFSELTGEAGSARRAELARHVATLFALTSDRCSDEQVDIYDSVLLRLVDMVEAEVRRYVADQMASLRRGPEETIRRLADDDIEVAEPILLRSTVLRDADLIRIAEKRGNAHRVAIAQREVLSEEVTDILVRQGDLKVKRKVASNDGASLSDASIMTLISDAASDATLQLSLSERGDLAEAHIASLVSVASEEVRRKLCAAGRNQEAERLEEAADVAAQRMSNQYWLGRYDFETARSRVLLLAKRGMVNEAALRRFASEDRFAEAVATFAWLVRCGVEEVSHWMVRPDPEPFVILAKASGFSSITVGSLLSIGPWRHRLTPEVRSDAMALYERMSVAEAKRKMAHWNGNVMNG</sequence>
<dbReference type="Proteomes" id="UP001300261">
    <property type="component" value="Unassembled WGS sequence"/>
</dbReference>
<name>A0ABT3QZ99_9HYPH</name>
<dbReference type="Pfam" id="PF10098">
    <property type="entry name" value="DUF2336"/>
    <property type="match status" value="1"/>
</dbReference>